<feature type="region of interest" description="Disordered" evidence="2">
    <location>
        <begin position="247"/>
        <end position="267"/>
    </location>
</feature>
<dbReference type="OrthoDB" id="5917544at2759"/>
<feature type="coiled-coil region" evidence="1">
    <location>
        <begin position="362"/>
        <end position="466"/>
    </location>
</feature>
<evidence type="ECO:0000313" key="3">
    <source>
        <dbReference type="EMBL" id="VDP05908.1"/>
    </source>
</evidence>
<evidence type="ECO:0000256" key="2">
    <source>
        <dbReference type="SAM" id="MobiDB-lite"/>
    </source>
</evidence>
<gene>
    <name evidence="3" type="ORF">HPBE_LOCUS16424</name>
</gene>
<dbReference type="WBParaSite" id="HPBE_0001642501-mRNA-1">
    <property type="protein sequence ID" value="HPBE_0001642501-mRNA-1"/>
    <property type="gene ID" value="HPBE_0001642501"/>
</dbReference>
<evidence type="ECO:0000313" key="5">
    <source>
        <dbReference type="WBParaSite" id="HPBE_0001642501-mRNA-1"/>
    </source>
</evidence>
<evidence type="ECO:0000313" key="4">
    <source>
        <dbReference type="Proteomes" id="UP000050761"/>
    </source>
</evidence>
<accession>A0A3P8B7V1</accession>
<keyword evidence="1" id="KW-0175">Coiled coil</keyword>
<feature type="coiled-coil region" evidence="1">
    <location>
        <begin position="59"/>
        <end position="107"/>
    </location>
</feature>
<sequence>MNKEDHDRERMRWFLRLEEIESRLADSERLNSDMHQIRAELNKKIVELEKSQRPLIEQNRKVNERNKALQQEVKKLEQKLCHTQDDYLTLKNAHEKLMKEHVQLKEKRAYPEKLEELERYRAQVLEYSKCITALRSSGLERDRRYELLVQKFKRLRRCVRKDVEDDRQSLVGSDCSAESSVNLDKIAEDLESFNTDIELNYQTLYRENTELQKEIQELKLSPALLDENLLRDQLKCANTTIAQQQFHINNNKNMEQSEDLQSKRKRKKLQELETEELRKKVIESDSIRENMAEEMRTTSKELTKLKIKLQNRESELEQEKKLAESLNQQLQAIVQTHQMVKNTSSRTEEELAKTKTSYQECKAKVTEELRTMSKELAKLKYKLQTKEAELNQERKLTEGLNQQLQEVVETHQHMKDSSGRTEGELEKAKELYNECKAKVENLEKEKVELKTELDRLSSEYKKFRDEQRPLIR</sequence>
<name>A0A3P8B7V1_HELPZ</name>
<reference evidence="5" key="2">
    <citation type="submission" date="2019-09" db="UniProtKB">
        <authorList>
            <consortium name="WormBaseParasite"/>
        </authorList>
    </citation>
    <scope>IDENTIFICATION</scope>
</reference>
<keyword evidence="4" id="KW-1185">Reference proteome</keyword>
<evidence type="ECO:0000256" key="1">
    <source>
        <dbReference type="SAM" id="Coils"/>
    </source>
</evidence>
<protein>
    <submittedName>
        <fullName evidence="5">Centrosomal protein of</fullName>
    </submittedName>
</protein>
<dbReference type="Proteomes" id="UP000050761">
    <property type="component" value="Unassembled WGS sequence"/>
</dbReference>
<proteinExistence type="predicted"/>
<dbReference type="EMBL" id="UZAH01029410">
    <property type="protein sequence ID" value="VDP05908.1"/>
    <property type="molecule type" value="Genomic_DNA"/>
</dbReference>
<organism evidence="3">
    <name type="scientific">Heligmosomoides polygyrus</name>
    <name type="common">Parasitic roundworm</name>
    <dbReference type="NCBI Taxonomy" id="6339"/>
    <lineage>
        <taxon>Eukaryota</taxon>
        <taxon>Metazoa</taxon>
        <taxon>Ecdysozoa</taxon>
        <taxon>Nematoda</taxon>
        <taxon>Chromadorea</taxon>
        <taxon>Rhabditida</taxon>
        <taxon>Rhabditina</taxon>
        <taxon>Rhabditomorpha</taxon>
        <taxon>Strongyloidea</taxon>
        <taxon>Heligmosomidae</taxon>
        <taxon>Heligmosomoides</taxon>
    </lineage>
</organism>
<dbReference type="AlphaFoldDB" id="A0A3P8B7V1"/>
<feature type="coiled-coil region" evidence="1">
    <location>
        <begin position="194"/>
        <end position="221"/>
    </location>
</feature>
<reference evidence="3 4" key="1">
    <citation type="submission" date="2018-11" db="EMBL/GenBank/DDBJ databases">
        <authorList>
            <consortium name="Pathogen Informatics"/>
        </authorList>
    </citation>
    <scope>NUCLEOTIDE SEQUENCE [LARGE SCALE GENOMIC DNA]</scope>
</reference>